<feature type="transmembrane region" description="Helical" evidence="6">
    <location>
        <begin position="839"/>
        <end position="860"/>
    </location>
</feature>
<feature type="transmembrane region" description="Helical" evidence="6">
    <location>
        <begin position="604"/>
        <end position="625"/>
    </location>
</feature>
<feature type="transmembrane region" description="Helical" evidence="6">
    <location>
        <begin position="544"/>
        <end position="565"/>
    </location>
</feature>
<dbReference type="InterPro" id="IPR005828">
    <property type="entry name" value="MFS_sugar_transport-like"/>
</dbReference>
<feature type="transmembrane region" description="Helical" evidence="6">
    <location>
        <begin position="147"/>
        <end position="169"/>
    </location>
</feature>
<keyword evidence="3 6" id="KW-0812">Transmembrane</keyword>
<feature type="transmembrane region" description="Helical" evidence="6">
    <location>
        <begin position="35"/>
        <end position="60"/>
    </location>
</feature>
<dbReference type="InterPro" id="IPR020846">
    <property type="entry name" value="MFS_dom"/>
</dbReference>
<feature type="transmembrane region" description="Helical" evidence="6">
    <location>
        <begin position="577"/>
        <end position="598"/>
    </location>
</feature>
<feature type="domain" description="Major facilitator superfamily (MFS) profile" evidence="7">
    <location>
        <begin position="26"/>
        <end position="500"/>
    </location>
</feature>
<keyword evidence="5 6" id="KW-0472">Membrane</keyword>
<evidence type="ECO:0000313" key="9">
    <source>
        <dbReference type="Proteomes" id="UP000827721"/>
    </source>
</evidence>
<feature type="transmembrane region" description="Helical" evidence="6">
    <location>
        <begin position="757"/>
        <end position="779"/>
    </location>
</feature>
<gene>
    <name evidence="8" type="ORF">JRO89_XS04G0262300</name>
</gene>
<dbReference type="Pfam" id="PF00083">
    <property type="entry name" value="Sugar_tr"/>
    <property type="match status" value="2"/>
</dbReference>
<evidence type="ECO:0000256" key="2">
    <source>
        <dbReference type="ARBA" id="ARBA00022448"/>
    </source>
</evidence>
<keyword evidence="9" id="KW-1185">Reference proteome</keyword>
<feature type="transmembrane region" description="Helical" evidence="6">
    <location>
        <begin position="327"/>
        <end position="349"/>
    </location>
</feature>
<dbReference type="Gene3D" id="1.20.1250.20">
    <property type="entry name" value="MFS general substrate transporter like domains"/>
    <property type="match status" value="2"/>
</dbReference>
<dbReference type="SUPFAM" id="SSF103473">
    <property type="entry name" value="MFS general substrate transporter"/>
    <property type="match status" value="2"/>
</dbReference>
<dbReference type="PANTHER" id="PTHR23511">
    <property type="entry name" value="SYNAPTIC VESICLE GLYCOPROTEIN 2"/>
    <property type="match status" value="1"/>
</dbReference>
<feature type="transmembrane region" description="Helical" evidence="6">
    <location>
        <begin position="712"/>
        <end position="731"/>
    </location>
</feature>
<keyword evidence="2" id="KW-0813">Transport</keyword>
<feature type="transmembrane region" description="Helical" evidence="6">
    <location>
        <begin position="520"/>
        <end position="538"/>
    </location>
</feature>
<keyword evidence="4 6" id="KW-1133">Transmembrane helix</keyword>
<comment type="subcellular location">
    <subcellularLocation>
        <location evidence="1">Membrane</location>
        <topology evidence="1">Multi-pass membrane protein</topology>
    </subcellularLocation>
</comment>
<dbReference type="PROSITE" id="PS50850">
    <property type="entry name" value="MFS"/>
    <property type="match status" value="1"/>
</dbReference>
<comment type="caution">
    <text evidence="8">The sequence shown here is derived from an EMBL/GenBank/DDBJ whole genome shotgun (WGS) entry which is preliminary data.</text>
</comment>
<feature type="transmembrane region" description="Helical" evidence="6">
    <location>
        <begin position="810"/>
        <end position="832"/>
    </location>
</feature>
<evidence type="ECO:0000256" key="1">
    <source>
        <dbReference type="ARBA" id="ARBA00004141"/>
    </source>
</evidence>
<feature type="transmembrane region" description="Helical" evidence="6">
    <location>
        <begin position="356"/>
        <end position="374"/>
    </location>
</feature>
<dbReference type="InterPro" id="IPR036259">
    <property type="entry name" value="MFS_trans_sf"/>
</dbReference>
<evidence type="ECO:0000256" key="4">
    <source>
        <dbReference type="ARBA" id="ARBA00022989"/>
    </source>
</evidence>
<feature type="transmembrane region" description="Helical" evidence="6">
    <location>
        <begin position="786"/>
        <end position="804"/>
    </location>
</feature>
<proteinExistence type="predicted"/>
<organism evidence="8 9">
    <name type="scientific">Xanthoceras sorbifolium</name>
    <dbReference type="NCBI Taxonomy" id="99658"/>
    <lineage>
        <taxon>Eukaryota</taxon>
        <taxon>Viridiplantae</taxon>
        <taxon>Streptophyta</taxon>
        <taxon>Embryophyta</taxon>
        <taxon>Tracheophyta</taxon>
        <taxon>Spermatophyta</taxon>
        <taxon>Magnoliopsida</taxon>
        <taxon>eudicotyledons</taxon>
        <taxon>Gunneridae</taxon>
        <taxon>Pentapetalae</taxon>
        <taxon>rosids</taxon>
        <taxon>malvids</taxon>
        <taxon>Sapindales</taxon>
        <taxon>Sapindaceae</taxon>
        <taxon>Xanthoceroideae</taxon>
        <taxon>Xanthoceras</taxon>
    </lineage>
</organism>
<feature type="transmembrane region" description="Helical" evidence="6">
    <location>
        <begin position="111"/>
        <end position="135"/>
    </location>
</feature>
<evidence type="ECO:0000256" key="5">
    <source>
        <dbReference type="ARBA" id="ARBA00023136"/>
    </source>
</evidence>
<sequence length="873" mass="94690">MLPGQLRIEMDDGRVIYTVDEALTHVGFGNFQGLVLVYAGLGLVAEAMEIMILSFIGPAIKSEWALSSSQETLLTSVVFAGLLVGSYLKGFLGIAMLASVTGLLSAFSPNYLSLVTLRGLVGIGLGSGPVFLSWFLEFVPASGRGTWMVVISMFWTLGTIFEAALAWIVMPRLNWRWLLALSSVPSFAVLLFHGLAPESPRYLYMKGRSADAHHVLEKLAIRNQRNLPSGMLFSDKTARMDEEFVNADHTPLLSSTTNKTTEVRSGFSSFSMLLSSRLIRTTFLLWVLFFGNSFLYYGIILLTSEFSGQTKCGSTLLLLGDSQDASLYINIFVSSLAELPGLLFSAIIVDKVGRKVSMAIMSILTFIFLLPLATHEPITLTTGLLFGARMFANGTFTVASIYAPEIYPTSIRATGAGIASAVGRIGGMVCPIVAVGLVSDCHQKAAIILFEMGDERRQSYTVDEALTWMGFGKFQSLVFGYAGLGIFAEAMEVMILSFIGGAVKSEWELSSNNYGRKKGFLGIAMVTSVVGLLSAFSSNYGLLMALRGLAGVGIGSGPVFSSWFLEFVPASKRGMWMVFFSVFWAIGSVSEAALAWIVMTRLNWRWLLAISSAPSFLALFLYNLAPESPRYLCMKGRISEAHHILEKIALLNKTQLPDGILVSGRKTGADEEVDLPYNTPLLSSTGIKTLKQKSGFSSFFTLFSARLIRTTFLLWLLFFGNSFTYYGIILLTSKVASMQTKCGSNTKLSETLQDSSLYLDVFLASLGELPGIVFAAVTVDRAGRKLSTAIMFILVFIFLIYPTSARSSGVGLAIAMGKIGGMVSPIVAVGLVNGCLQTVAIIIFEVVIVIAVICVMFIPFETKGRPLIDTVNG</sequence>
<dbReference type="PANTHER" id="PTHR23511:SF5">
    <property type="entry name" value="MAJOR FACILITATOR-TYPE TRANSPORTER HXNZ-RELATED"/>
    <property type="match status" value="1"/>
</dbReference>
<evidence type="ECO:0000259" key="7">
    <source>
        <dbReference type="PROSITE" id="PS50850"/>
    </source>
</evidence>
<dbReference type="EMBL" id="JAFEMO010000004">
    <property type="protein sequence ID" value="KAH7572477.1"/>
    <property type="molecule type" value="Genomic_DNA"/>
</dbReference>
<feature type="transmembrane region" description="Helical" evidence="6">
    <location>
        <begin position="478"/>
        <end position="499"/>
    </location>
</feature>
<evidence type="ECO:0000313" key="8">
    <source>
        <dbReference type="EMBL" id="KAH7572477.1"/>
    </source>
</evidence>
<dbReference type="InterPro" id="IPR005829">
    <property type="entry name" value="Sugar_transporter_CS"/>
</dbReference>
<name>A0ABQ8I787_9ROSI</name>
<protein>
    <recommendedName>
        <fullName evidence="7">Major facilitator superfamily (MFS) profile domain-containing protein</fullName>
    </recommendedName>
</protein>
<reference evidence="8 9" key="1">
    <citation type="submission" date="2021-02" db="EMBL/GenBank/DDBJ databases">
        <title>Plant Genome Project.</title>
        <authorList>
            <person name="Zhang R.-G."/>
        </authorList>
    </citation>
    <scope>NUCLEOTIDE SEQUENCE [LARGE SCALE GENOMIC DNA]</scope>
    <source>
        <tissue evidence="8">Leaves</tissue>
    </source>
</reference>
<evidence type="ECO:0000256" key="6">
    <source>
        <dbReference type="SAM" id="Phobius"/>
    </source>
</evidence>
<evidence type="ECO:0000256" key="3">
    <source>
        <dbReference type="ARBA" id="ARBA00022692"/>
    </source>
</evidence>
<dbReference type="Proteomes" id="UP000827721">
    <property type="component" value="Unassembled WGS sequence"/>
</dbReference>
<feature type="transmembrane region" description="Helical" evidence="6">
    <location>
        <begin position="283"/>
        <end position="307"/>
    </location>
</feature>
<dbReference type="PROSITE" id="PS00216">
    <property type="entry name" value="SUGAR_TRANSPORT_1"/>
    <property type="match status" value="1"/>
</dbReference>
<feature type="transmembrane region" description="Helical" evidence="6">
    <location>
        <begin position="175"/>
        <end position="196"/>
    </location>
</feature>
<feature type="transmembrane region" description="Helical" evidence="6">
    <location>
        <begin position="72"/>
        <end position="99"/>
    </location>
</feature>
<accession>A0ABQ8I787</accession>